<keyword evidence="1" id="KW-0812">Transmembrane</keyword>
<feature type="transmembrane region" description="Helical" evidence="1">
    <location>
        <begin position="230"/>
        <end position="251"/>
    </location>
</feature>
<organism evidence="3 4">
    <name type="scientific">Thermus tengchongensis</name>
    <dbReference type="NCBI Taxonomy" id="1214928"/>
    <lineage>
        <taxon>Bacteria</taxon>
        <taxon>Thermotogati</taxon>
        <taxon>Deinococcota</taxon>
        <taxon>Deinococci</taxon>
        <taxon>Thermales</taxon>
        <taxon>Thermaceae</taxon>
        <taxon>Thermus</taxon>
    </lineage>
</organism>
<feature type="domain" description="DUF418" evidence="2">
    <location>
        <begin position="230"/>
        <end position="379"/>
    </location>
</feature>
<keyword evidence="1" id="KW-0472">Membrane</keyword>
<reference evidence="3 4" key="1">
    <citation type="submission" date="2019-03" db="EMBL/GenBank/DDBJ databases">
        <title>Thermus tengchongensis species for the arsenic transformation mechanism.</title>
        <authorList>
            <person name="Yuan G.C."/>
        </authorList>
    </citation>
    <scope>NUCLEOTIDE SEQUENCE [LARGE SCALE GENOMIC DNA]</scope>
    <source>
        <strain evidence="3 4">15Y</strain>
    </source>
</reference>
<sequence length="380" mass="40844">MPLPERDPFLDTLRGFALLGILWANLLFFQALNVLDPTPEPTALADPWDRAGYALTLALATGKFYPLFAFLFGAGLALMARRLAARGLSPGPPLRRRLLLLGLIGLLHGLFLWPGDVLLPYALAGGVGLLFLGRSPGTLLRWGVGFLLLAGLLVSLPPGEEGVREVRALAQGFQEAHAAGFAPWPLRLGEWTLALLGNLLAFPMVLGLLLLGMAGVGAGFPEALPRWQGILRPLASFLLPLALLVHGLLAWRTAEALAAGRLGEAYFGQGLLLAAGPFLSLGYAALLALLWLRLPPLQQALRPVAQAGRMSLSLYLLQSLLGTGLFYGFGLGLHREVGYALIPVLALGLWGLQVALAHLWLLRFPQGPLEWLWRRLAYGG</sequence>
<feature type="transmembrane region" description="Helical" evidence="1">
    <location>
        <begin position="340"/>
        <end position="361"/>
    </location>
</feature>
<feature type="transmembrane region" description="Helical" evidence="1">
    <location>
        <begin position="271"/>
        <end position="292"/>
    </location>
</feature>
<evidence type="ECO:0000259" key="2">
    <source>
        <dbReference type="Pfam" id="PF04235"/>
    </source>
</evidence>
<feature type="transmembrane region" description="Helical" evidence="1">
    <location>
        <begin position="52"/>
        <end position="78"/>
    </location>
</feature>
<gene>
    <name evidence="3" type="ORF">E0489_07230</name>
</gene>
<dbReference type="EMBL" id="SKBL01000009">
    <property type="protein sequence ID" value="TFU16171.1"/>
    <property type="molecule type" value="Genomic_DNA"/>
</dbReference>
<feature type="transmembrane region" description="Helical" evidence="1">
    <location>
        <begin position="312"/>
        <end position="333"/>
    </location>
</feature>
<dbReference type="Proteomes" id="UP000297244">
    <property type="component" value="Unassembled WGS sequence"/>
</dbReference>
<keyword evidence="1" id="KW-1133">Transmembrane helix</keyword>
<keyword evidence="4" id="KW-1185">Reference proteome</keyword>
<dbReference type="Pfam" id="PF04235">
    <property type="entry name" value="DUF418"/>
    <property type="match status" value="1"/>
</dbReference>
<feature type="transmembrane region" description="Helical" evidence="1">
    <location>
        <begin position="193"/>
        <end position="218"/>
    </location>
</feature>
<feature type="transmembrane region" description="Helical" evidence="1">
    <location>
        <begin position="12"/>
        <end position="32"/>
    </location>
</feature>
<accession>A0ABY2K6H8</accession>
<name>A0ABY2K6H8_9DEIN</name>
<dbReference type="InterPro" id="IPR052529">
    <property type="entry name" value="Bact_Transport_Assoc"/>
</dbReference>
<feature type="transmembrane region" description="Helical" evidence="1">
    <location>
        <begin position="139"/>
        <end position="157"/>
    </location>
</feature>
<proteinExistence type="predicted"/>
<dbReference type="InterPro" id="IPR007349">
    <property type="entry name" value="DUF418"/>
</dbReference>
<evidence type="ECO:0000313" key="4">
    <source>
        <dbReference type="Proteomes" id="UP000297244"/>
    </source>
</evidence>
<feature type="transmembrane region" description="Helical" evidence="1">
    <location>
        <begin position="98"/>
        <end position="119"/>
    </location>
</feature>
<dbReference type="PANTHER" id="PTHR30590:SF2">
    <property type="entry name" value="INNER MEMBRANE PROTEIN"/>
    <property type="match status" value="1"/>
</dbReference>
<comment type="caution">
    <text evidence="3">The sequence shown here is derived from an EMBL/GenBank/DDBJ whole genome shotgun (WGS) entry which is preliminary data.</text>
</comment>
<evidence type="ECO:0000256" key="1">
    <source>
        <dbReference type="SAM" id="Phobius"/>
    </source>
</evidence>
<dbReference type="PANTHER" id="PTHR30590">
    <property type="entry name" value="INNER MEMBRANE PROTEIN"/>
    <property type="match status" value="1"/>
</dbReference>
<protein>
    <submittedName>
        <fullName evidence="3">DUF418 domain-containing protein</fullName>
    </submittedName>
</protein>
<evidence type="ECO:0000313" key="3">
    <source>
        <dbReference type="EMBL" id="TFU16171.1"/>
    </source>
</evidence>
<dbReference type="RefSeq" id="WP_135343435.1">
    <property type="nucleotide sequence ID" value="NZ_ML214245.1"/>
</dbReference>